<accession>A0A3M7P4S4</accession>
<name>A0A3M7P4S4_BRAPC</name>
<dbReference type="GO" id="GO:0016874">
    <property type="term" value="F:ligase activity"/>
    <property type="evidence" value="ECO:0007669"/>
    <property type="project" value="UniProtKB-KW"/>
</dbReference>
<keyword evidence="1" id="KW-0436">Ligase</keyword>
<keyword evidence="2" id="KW-1185">Reference proteome</keyword>
<proteinExistence type="predicted"/>
<dbReference type="STRING" id="10195.A0A3M7P4S4"/>
<reference evidence="1 2" key="1">
    <citation type="journal article" date="2018" name="Sci. Rep.">
        <title>Genomic signatures of local adaptation to the degree of environmental predictability in rotifers.</title>
        <authorList>
            <person name="Franch-Gras L."/>
            <person name="Hahn C."/>
            <person name="Garcia-Roger E.M."/>
            <person name="Carmona M.J."/>
            <person name="Serra M."/>
            <person name="Gomez A."/>
        </authorList>
    </citation>
    <scope>NUCLEOTIDE SEQUENCE [LARGE SCALE GENOMIC DNA]</scope>
    <source>
        <strain evidence="1">HYR1</strain>
    </source>
</reference>
<comment type="caution">
    <text evidence="1">The sequence shown here is derived from an EMBL/GenBank/DDBJ whole genome shotgun (WGS) entry which is preliminary data.</text>
</comment>
<dbReference type="AlphaFoldDB" id="A0A3M7P4S4"/>
<dbReference type="OrthoDB" id="10617514at2759"/>
<protein>
    <submittedName>
        <fullName evidence="1">E3 ubiquitin-ligase HECTD1</fullName>
    </submittedName>
</protein>
<evidence type="ECO:0000313" key="1">
    <source>
        <dbReference type="EMBL" id="RMZ94076.1"/>
    </source>
</evidence>
<gene>
    <name evidence="1" type="ORF">BpHYR1_054023</name>
</gene>
<dbReference type="EMBL" id="REGN01013319">
    <property type="protein sequence ID" value="RMZ94076.1"/>
    <property type="molecule type" value="Genomic_DNA"/>
</dbReference>
<evidence type="ECO:0000313" key="2">
    <source>
        <dbReference type="Proteomes" id="UP000276133"/>
    </source>
</evidence>
<sequence length="199" mass="22397">MASGKVEDFLGRVETSCHTTGSENRLWFVVNFSMFIVPTHYTLRYSNGFQKTAPRNWAHTHSNDDSLRDFGQWCTWSVAAKDGQGQAEERGISYAATEALAGEEFAAKADGARRQSSAWHGLEMGQSGHDLNHYRIGFESKFDLNLAPSHPVNNMQCESGARIEPSLSDVSKKENLAALRSKIKFKFEHDRNMMLHLQN</sequence>
<organism evidence="1 2">
    <name type="scientific">Brachionus plicatilis</name>
    <name type="common">Marine rotifer</name>
    <name type="synonym">Brachionus muelleri</name>
    <dbReference type="NCBI Taxonomy" id="10195"/>
    <lineage>
        <taxon>Eukaryota</taxon>
        <taxon>Metazoa</taxon>
        <taxon>Spiralia</taxon>
        <taxon>Gnathifera</taxon>
        <taxon>Rotifera</taxon>
        <taxon>Eurotatoria</taxon>
        <taxon>Monogononta</taxon>
        <taxon>Pseudotrocha</taxon>
        <taxon>Ploima</taxon>
        <taxon>Brachionidae</taxon>
        <taxon>Brachionus</taxon>
    </lineage>
</organism>
<dbReference type="Proteomes" id="UP000276133">
    <property type="component" value="Unassembled WGS sequence"/>
</dbReference>